<feature type="transmembrane region" description="Helical" evidence="6">
    <location>
        <begin position="453"/>
        <end position="471"/>
    </location>
</feature>
<proteinExistence type="predicted"/>
<feature type="transmembrane region" description="Helical" evidence="6">
    <location>
        <begin position="246"/>
        <end position="265"/>
    </location>
</feature>
<dbReference type="InterPro" id="IPR011701">
    <property type="entry name" value="MFS"/>
</dbReference>
<evidence type="ECO:0000256" key="1">
    <source>
        <dbReference type="ARBA" id="ARBA00004141"/>
    </source>
</evidence>
<dbReference type="Pfam" id="PF07690">
    <property type="entry name" value="MFS_1"/>
    <property type="match status" value="1"/>
</dbReference>
<gene>
    <name evidence="7" type="ORF">BDV96DRAFT_583721</name>
</gene>
<evidence type="ECO:0000256" key="4">
    <source>
        <dbReference type="ARBA" id="ARBA00022989"/>
    </source>
</evidence>
<dbReference type="Proteomes" id="UP000799770">
    <property type="component" value="Unassembled WGS sequence"/>
</dbReference>
<protein>
    <submittedName>
        <fullName evidence="7">Major facilitator superfamily domain-containing protein</fullName>
    </submittedName>
</protein>
<dbReference type="PANTHER" id="PTHR43791:SF29">
    <property type="entry name" value="MAJOR FACILITATOR SUPERFAMILY (MFS) PROFILE DOMAIN-CONTAINING PROTEIN"/>
    <property type="match status" value="1"/>
</dbReference>
<dbReference type="AlphaFoldDB" id="A0A6A5YUH1"/>
<keyword evidence="5 6" id="KW-0472">Membrane</keyword>
<dbReference type="EMBL" id="ML977337">
    <property type="protein sequence ID" value="KAF2110792.1"/>
    <property type="molecule type" value="Genomic_DNA"/>
</dbReference>
<evidence type="ECO:0000313" key="7">
    <source>
        <dbReference type="EMBL" id="KAF2110792.1"/>
    </source>
</evidence>
<dbReference type="Gene3D" id="1.20.1250.20">
    <property type="entry name" value="MFS general substrate transporter like domains"/>
    <property type="match status" value="2"/>
</dbReference>
<comment type="subcellular location">
    <subcellularLocation>
        <location evidence="1">Membrane</location>
        <topology evidence="1">Multi-pass membrane protein</topology>
    </subcellularLocation>
</comment>
<reference evidence="7" key="1">
    <citation type="journal article" date="2020" name="Stud. Mycol.">
        <title>101 Dothideomycetes genomes: a test case for predicting lifestyles and emergence of pathogens.</title>
        <authorList>
            <person name="Haridas S."/>
            <person name="Albert R."/>
            <person name="Binder M."/>
            <person name="Bloem J."/>
            <person name="Labutti K."/>
            <person name="Salamov A."/>
            <person name="Andreopoulos B."/>
            <person name="Baker S."/>
            <person name="Barry K."/>
            <person name="Bills G."/>
            <person name="Bluhm B."/>
            <person name="Cannon C."/>
            <person name="Castanera R."/>
            <person name="Culley D."/>
            <person name="Daum C."/>
            <person name="Ezra D."/>
            <person name="Gonzalez J."/>
            <person name="Henrissat B."/>
            <person name="Kuo A."/>
            <person name="Liang C."/>
            <person name="Lipzen A."/>
            <person name="Lutzoni F."/>
            <person name="Magnuson J."/>
            <person name="Mondo S."/>
            <person name="Nolan M."/>
            <person name="Ohm R."/>
            <person name="Pangilinan J."/>
            <person name="Park H.-J."/>
            <person name="Ramirez L."/>
            <person name="Alfaro M."/>
            <person name="Sun H."/>
            <person name="Tritt A."/>
            <person name="Yoshinaga Y."/>
            <person name="Zwiers L.-H."/>
            <person name="Turgeon B."/>
            <person name="Goodwin S."/>
            <person name="Spatafora J."/>
            <person name="Crous P."/>
            <person name="Grigoriev I."/>
        </authorList>
    </citation>
    <scope>NUCLEOTIDE SEQUENCE</scope>
    <source>
        <strain evidence="7">CBS 627.86</strain>
    </source>
</reference>
<evidence type="ECO:0000256" key="3">
    <source>
        <dbReference type="ARBA" id="ARBA00022692"/>
    </source>
</evidence>
<evidence type="ECO:0000256" key="2">
    <source>
        <dbReference type="ARBA" id="ARBA00022448"/>
    </source>
</evidence>
<dbReference type="OrthoDB" id="1935484at2759"/>
<keyword evidence="4 6" id="KW-1133">Transmembrane helix</keyword>
<dbReference type="FunFam" id="1.20.1250.20:FF:000247">
    <property type="entry name" value="MFS general substrate transporter"/>
    <property type="match status" value="1"/>
</dbReference>
<feature type="transmembrane region" description="Helical" evidence="6">
    <location>
        <begin position="551"/>
        <end position="571"/>
    </location>
</feature>
<feature type="transmembrane region" description="Helical" evidence="6">
    <location>
        <begin position="483"/>
        <end position="503"/>
    </location>
</feature>
<dbReference type="GO" id="GO:0016020">
    <property type="term" value="C:membrane"/>
    <property type="evidence" value="ECO:0007669"/>
    <property type="project" value="UniProtKB-SubCell"/>
</dbReference>
<keyword evidence="8" id="KW-1185">Reference proteome</keyword>
<feature type="transmembrane region" description="Helical" evidence="6">
    <location>
        <begin position="310"/>
        <end position="332"/>
    </location>
</feature>
<dbReference type="FunFam" id="1.20.1250.20:FF:000106">
    <property type="entry name" value="MFS transporter, putative"/>
    <property type="match status" value="1"/>
</dbReference>
<keyword evidence="2" id="KW-0813">Transport</keyword>
<feature type="transmembrane region" description="Helical" evidence="6">
    <location>
        <begin position="515"/>
        <end position="536"/>
    </location>
</feature>
<sequence length="609" mass="69234">MPSPEASHITMDDTQKLLPAVQRSFGTFTEDMAPAGALEDSIPVAPQADTVSIQSIEKTDKPPPAVTQDAELVTAKGNVITKDGLVFHSHGSDSDSTLNDNIFADPEVRDYYKQVYEDAQYECRHVFDADASWSQEEEKRVIRKLDWHVCLWACTMFFSLQIDRGNINQAVSSTFLKDLHLTTNDFNYGNTVFLVSFLLAELPSQLVSKKLGPDRWIPMQMVLWSIVAMSQAALTGRASFLLTRALLAVLEGGFIPDLVLWLSYFYTSRELPIRLSFFWTALSVTTIVTSLLAFAIFHLEGVHGLAGWRWLFLLEGLITLVIGFSSFFLMPASAVQTKTWFRPNGWFTDRELVIVVNRVLRDDPRKGDMHNRQAITPKRLWSAMKDYDLWPVYALGLICFIPEGPPTYYLTLILRSLGFSTINVQLLVIPSSVAHIITLLSITWISEKINQRALVAVFQNLWTLPCVIALYKWDHLIQSKWGTYALVTVLLSYPYCHAINVAWTSTNSNNVGSRSVSAALYNMFVQLGGIASANIYRDNDKPLYRRGNRNLVIINVLSICMFVFTKAYYLWKNSVRDKKWKAMSHDERMHYVRTTTDTASRRLDFRFAH</sequence>
<accession>A0A6A5YUH1</accession>
<evidence type="ECO:0000256" key="6">
    <source>
        <dbReference type="SAM" id="Phobius"/>
    </source>
</evidence>
<dbReference type="GO" id="GO:0022857">
    <property type="term" value="F:transmembrane transporter activity"/>
    <property type="evidence" value="ECO:0007669"/>
    <property type="project" value="InterPro"/>
</dbReference>
<feature type="transmembrane region" description="Helical" evidence="6">
    <location>
        <begin position="387"/>
        <end position="404"/>
    </location>
</feature>
<organism evidence="7 8">
    <name type="scientific">Lophiotrema nucula</name>
    <dbReference type="NCBI Taxonomy" id="690887"/>
    <lineage>
        <taxon>Eukaryota</taxon>
        <taxon>Fungi</taxon>
        <taxon>Dikarya</taxon>
        <taxon>Ascomycota</taxon>
        <taxon>Pezizomycotina</taxon>
        <taxon>Dothideomycetes</taxon>
        <taxon>Pleosporomycetidae</taxon>
        <taxon>Pleosporales</taxon>
        <taxon>Lophiotremataceae</taxon>
        <taxon>Lophiotrema</taxon>
    </lineage>
</organism>
<evidence type="ECO:0000313" key="8">
    <source>
        <dbReference type="Proteomes" id="UP000799770"/>
    </source>
</evidence>
<feature type="transmembrane region" description="Helical" evidence="6">
    <location>
        <begin position="424"/>
        <end position="446"/>
    </location>
</feature>
<dbReference type="PANTHER" id="PTHR43791">
    <property type="entry name" value="PERMEASE-RELATED"/>
    <property type="match status" value="1"/>
</dbReference>
<evidence type="ECO:0000256" key="5">
    <source>
        <dbReference type="ARBA" id="ARBA00023136"/>
    </source>
</evidence>
<dbReference type="SUPFAM" id="SSF103473">
    <property type="entry name" value="MFS general substrate transporter"/>
    <property type="match status" value="1"/>
</dbReference>
<name>A0A6A5YUH1_9PLEO</name>
<feature type="transmembrane region" description="Helical" evidence="6">
    <location>
        <begin position="277"/>
        <end position="298"/>
    </location>
</feature>
<dbReference type="InterPro" id="IPR036259">
    <property type="entry name" value="MFS_trans_sf"/>
</dbReference>
<keyword evidence="3 6" id="KW-0812">Transmembrane</keyword>